<keyword evidence="9" id="KW-0456">Lyase</keyword>
<dbReference type="PANTHER" id="PTHR20941:SF1">
    <property type="entry name" value="FOLIC ACID SYNTHESIS PROTEIN FOL1"/>
    <property type="match status" value="1"/>
</dbReference>
<dbReference type="SUPFAM" id="SSF51717">
    <property type="entry name" value="Dihydropteroate synthetase-like"/>
    <property type="match status" value="1"/>
</dbReference>
<feature type="domain" description="Pterin-binding" evidence="11">
    <location>
        <begin position="2"/>
        <end position="260"/>
    </location>
</feature>
<evidence type="ECO:0000256" key="8">
    <source>
        <dbReference type="ARBA" id="ARBA00022909"/>
    </source>
</evidence>
<comment type="function">
    <text evidence="9">Catalyzes the conversion of 7,8-dihydroneopterin to 6-hydroxymethyl-7,8-dihydropterin.</text>
</comment>
<dbReference type="Gene3D" id="3.30.1130.10">
    <property type="match status" value="1"/>
</dbReference>
<reference evidence="12 13" key="1">
    <citation type="submission" date="2023-07" db="EMBL/GenBank/DDBJ databases">
        <title>Functional and genomic diversity of the sorghum phyllosphere microbiome.</title>
        <authorList>
            <person name="Shade A."/>
        </authorList>
    </citation>
    <scope>NUCLEOTIDE SEQUENCE [LARGE SCALE GENOMIC DNA]</scope>
    <source>
        <strain evidence="12 13">SORGH_AS_1207</strain>
    </source>
</reference>
<dbReference type="GO" id="GO:0004156">
    <property type="term" value="F:dihydropteroate synthase activity"/>
    <property type="evidence" value="ECO:0007669"/>
    <property type="project" value="UniProtKB-EC"/>
</dbReference>
<comment type="similarity">
    <text evidence="9">Belongs to the DHNA family.</text>
</comment>
<dbReference type="InterPro" id="IPR006156">
    <property type="entry name" value="Dihydroneopterin_aldolase"/>
</dbReference>
<evidence type="ECO:0000256" key="5">
    <source>
        <dbReference type="ARBA" id="ARBA00022679"/>
    </source>
</evidence>
<keyword evidence="5 12" id="KW-0808">Transferase</keyword>
<evidence type="ECO:0000256" key="4">
    <source>
        <dbReference type="ARBA" id="ARBA00009503"/>
    </source>
</evidence>
<evidence type="ECO:0000256" key="3">
    <source>
        <dbReference type="ARBA" id="ARBA00004763"/>
    </source>
</evidence>
<name>A0ABU0TV15_MICTR</name>
<dbReference type="InterPro" id="IPR006390">
    <property type="entry name" value="DHP_synth_dom"/>
</dbReference>
<dbReference type="InterPro" id="IPR043133">
    <property type="entry name" value="GTP-CH-I_C/QueF"/>
</dbReference>
<dbReference type="EC" id="4.1.2.25" evidence="9"/>
<dbReference type="CDD" id="cd00534">
    <property type="entry name" value="DHNA_DHNTPE"/>
    <property type="match status" value="1"/>
</dbReference>
<evidence type="ECO:0000256" key="7">
    <source>
        <dbReference type="ARBA" id="ARBA00022842"/>
    </source>
</evidence>
<sequence length="391" mass="42022">MTVVMGIVNVTPDSFSDGGRYLDPDIAIAHARALRAQGADLLDVGGESTRPGAERVAPRIEQQRVLPVVEVLASEGALVSIDTMNAATAVAAVRAGARLVNDVSGGLADPEMLAAVAETGADIALGHWRGPSREMYARADYADLAREVTAELRERVDAALSAGVHPERIVVDPGIGFGKRASQNWLTLRAVPEIVALAVPRSRGHEPQGVPHGGARRRGRSRPTGSRHRRHERAVGAGRCVGRARSRRSEHTRRARRGSRIHRGRGGPMTTVADRITLTGVRAVGFHGVYPDERRDGQEFVVDVTLHLSLRRAAETDDVADTVHYGELAERIVALVEGEPVDLLETVAQRIADDVLDDERVASVTVTVHKPQAPITVPFGDVSVTIERSRA</sequence>
<dbReference type="InterPro" id="IPR011005">
    <property type="entry name" value="Dihydropteroate_synth-like_sf"/>
</dbReference>
<dbReference type="PANTHER" id="PTHR20941">
    <property type="entry name" value="FOLATE SYNTHESIS PROTEINS"/>
    <property type="match status" value="1"/>
</dbReference>
<dbReference type="NCBIfam" id="TIGR00526">
    <property type="entry name" value="folB_dom"/>
    <property type="match status" value="1"/>
</dbReference>
<dbReference type="NCBIfam" id="TIGR00525">
    <property type="entry name" value="folB"/>
    <property type="match status" value="1"/>
</dbReference>
<evidence type="ECO:0000259" key="11">
    <source>
        <dbReference type="PROSITE" id="PS50972"/>
    </source>
</evidence>
<proteinExistence type="inferred from homology"/>
<evidence type="ECO:0000256" key="9">
    <source>
        <dbReference type="RuleBase" id="RU362079"/>
    </source>
</evidence>
<feature type="compositionally biased region" description="Basic residues" evidence="10">
    <location>
        <begin position="242"/>
        <end position="265"/>
    </location>
</feature>
<dbReference type="SMART" id="SM00905">
    <property type="entry name" value="FolB"/>
    <property type="match status" value="1"/>
</dbReference>
<dbReference type="PROSITE" id="PS50972">
    <property type="entry name" value="PTERIN_BINDING"/>
    <property type="match status" value="1"/>
</dbReference>
<comment type="pathway">
    <text evidence="3">Cofactor biosynthesis; tetrahydrofolate biosynthesis; 7,8-dihydrofolate from 2-amino-4-hydroxy-6-hydroxymethyl-7,8-dihydropteridine diphosphate and 4-aminobenzoate: step 1/2.</text>
</comment>
<comment type="pathway">
    <text evidence="9">Cofactor biosynthesis; tetrahydrofolate biosynthesis; 2-amino-4-hydroxy-6-hydroxymethyl-7,8-dihydropteridine diphosphate from 7,8-dihydroneopterin triphosphate: step 3/4.</text>
</comment>
<dbReference type="InterPro" id="IPR045031">
    <property type="entry name" value="DHP_synth-like"/>
</dbReference>
<dbReference type="SUPFAM" id="SSF55620">
    <property type="entry name" value="Tetrahydrobiopterin biosynthesis enzymes-like"/>
    <property type="match status" value="1"/>
</dbReference>
<keyword evidence="7" id="KW-0460">Magnesium</keyword>
<comment type="cofactor">
    <cofactor evidence="2">
        <name>Mg(2+)</name>
        <dbReference type="ChEBI" id="CHEBI:18420"/>
    </cofactor>
</comment>
<evidence type="ECO:0000256" key="10">
    <source>
        <dbReference type="SAM" id="MobiDB-lite"/>
    </source>
</evidence>
<dbReference type="PROSITE" id="PS00792">
    <property type="entry name" value="DHPS_1"/>
    <property type="match status" value="1"/>
</dbReference>
<dbReference type="EMBL" id="JAUTBF010000001">
    <property type="protein sequence ID" value="MDQ1123506.1"/>
    <property type="molecule type" value="Genomic_DNA"/>
</dbReference>
<dbReference type="Gene3D" id="3.20.20.20">
    <property type="entry name" value="Dihydropteroate synthase-like"/>
    <property type="match status" value="1"/>
</dbReference>
<evidence type="ECO:0000313" key="13">
    <source>
        <dbReference type="Proteomes" id="UP001226691"/>
    </source>
</evidence>
<dbReference type="Pfam" id="PF02152">
    <property type="entry name" value="FolB"/>
    <property type="match status" value="1"/>
</dbReference>
<protein>
    <recommendedName>
        <fullName evidence="9">7,8-dihydroneopterin aldolase</fullName>
        <ecNumber evidence="9">4.1.2.25</ecNumber>
    </recommendedName>
</protein>
<accession>A0ABU0TV15</accession>
<keyword evidence="8 9" id="KW-0289">Folate biosynthesis</keyword>
<comment type="caution">
    <text evidence="12">The sequence shown here is derived from an EMBL/GenBank/DDBJ whole genome shotgun (WGS) entry which is preliminary data.</text>
</comment>
<comment type="catalytic activity">
    <reaction evidence="9">
        <text>7,8-dihydroneopterin = 6-hydroxymethyl-7,8-dihydropterin + glycolaldehyde</text>
        <dbReference type="Rhea" id="RHEA:10540"/>
        <dbReference type="ChEBI" id="CHEBI:17001"/>
        <dbReference type="ChEBI" id="CHEBI:17071"/>
        <dbReference type="ChEBI" id="CHEBI:44841"/>
        <dbReference type="EC" id="4.1.2.25"/>
    </reaction>
</comment>
<dbReference type="InterPro" id="IPR000489">
    <property type="entry name" value="Pterin-binding_dom"/>
</dbReference>
<organism evidence="12 13">
    <name type="scientific">Microbacterium trichothecenolyticum</name>
    <name type="common">Aureobacterium trichothecenolyticum</name>
    <dbReference type="NCBI Taxonomy" id="69370"/>
    <lineage>
        <taxon>Bacteria</taxon>
        <taxon>Bacillati</taxon>
        <taxon>Actinomycetota</taxon>
        <taxon>Actinomycetes</taxon>
        <taxon>Micrococcales</taxon>
        <taxon>Microbacteriaceae</taxon>
        <taxon>Microbacterium</taxon>
    </lineage>
</organism>
<comment type="similarity">
    <text evidence="4">Belongs to the DHPS family.</text>
</comment>
<evidence type="ECO:0000256" key="1">
    <source>
        <dbReference type="ARBA" id="ARBA00000012"/>
    </source>
</evidence>
<dbReference type="InterPro" id="IPR006157">
    <property type="entry name" value="FolB_dom"/>
</dbReference>
<comment type="catalytic activity">
    <reaction evidence="1">
        <text>(7,8-dihydropterin-6-yl)methyl diphosphate + 4-aminobenzoate = 7,8-dihydropteroate + diphosphate</text>
        <dbReference type="Rhea" id="RHEA:19949"/>
        <dbReference type="ChEBI" id="CHEBI:17836"/>
        <dbReference type="ChEBI" id="CHEBI:17839"/>
        <dbReference type="ChEBI" id="CHEBI:33019"/>
        <dbReference type="ChEBI" id="CHEBI:72950"/>
        <dbReference type="EC" id="2.5.1.15"/>
    </reaction>
</comment>
<gene>
    <name evidence="12" type="ORF">QE412_002079</name>
</gene>
<keyword evidence="13" id="KW-1185">Reference proteome</keyword>
<keyword evidence="6" id="KW-0479">Metal-binding</keyword>
<evidence type="ECO:0000256" key="6">
    <source>
        <dbReference type="ARBA" id="ARBA00022723"/>
    </source>
</evidence>
<feature type="compositionally biased region" description="Basic residues" evidence="10">
    <location>
        <begin position="214"/>
        <end position="232"/>
    </location>
</feature>
<dbReference type="PROSITE" id="PS00793">
    <property type="entry name" value="DHPS_2"/>
    <property type="match status" value="1"/>
</dbReference>
<evidence type="ECO:0000256" key="2">
    <source>
        <dbReference type="ARBA" id="ARBA00001946"/>
    </source>
</evidence>
<evidence type="ECO:0000313" key="12">
    <source>
        <dbReference type="EMBL" id="MDQ1123506.1"/>
    </source>
</evidence>
<dbReference type="Pfam" id="PF00809">
    <property type="entry name" value="Pterin_bind"/>
    <property type="match status" value="1"/>
</dbReference>
<dbReference type="NCBIfam" id="TIGR01496">
    <property type="entry name" value="DHPS"/>
    <property type="match status" value="1"/>
</dbReference>
<feature type="region of interest" description="Disordered" evidence="10">
    <location>
        <begin position="202"/>
        <end position="270"/>
    </location>
</feature>
<dbReference type="Proteomes" id="UP001226691">
    <property type="component" value="Unassembled WGS sequence"/>
</dbReference>